<reference evidence="4 5" key="1">
    <citation type="submission" date="2018-07" db="EMBL/GenBank/DDBJ databases">
        <title>The complete nuclear genome of the prasinophyte Chloropicon primus (CCMP1205).</title>
        <authorList>
            <person name="Pombert J.-F."/>
            <person name="Otis C."/>
            <person name="Turmel M."/>
            <person name="Lemieux C."/>
        </authorList>
    </citation>
    <scope>NUCLEOTIDE SEQUENCE [LARGE SCALE GENOMIC DNA]</scope>
    <source>
        <strain evidence="4 5">CCMP1205</strain>
    </source>
</reference>
<dbReference type="EMBL" id="HBHL01011470">
    <property type="protein sequence ID" value="CAD9718717.1"/>
    <property type="molecule type" value="Transcribed_RNA"/>
</dbReference>
<keyword evidence="1" id="KW-0472">Membrane</keyword>
<evidence type="ECO:0000313" key="3">
    <source>
        <dbReference type="EMBL" id="CAD9718717.1"/>
    </source>
</evidence>
<dbReference type="AlphaFoldDB" id="A0A5B8MD47"/>
<evidence type="ECO:0000313" key="4">
    <source>
        <dbReference type="EMBL" id="QDZ18141.1"/>
    </source>
</evidence>
<reference evidence="2" key="2">
    <citation type="submission" date="2021-01" db="EMBL/GenBank/DDBJ databases">
        <authorList>
            <person name="Corre E."/>
            <person name="Pelletier E."/>
            <person name="Niang G."/>
            <person name="Scheremetjew M."/>
            <person name="Finn R."/>
            <person name="Kale V."/>
            <person name="Holt S."/>
            <person name="Cochrane G."/>
            <person name="Meng A."/>
            <person name="Brown T."/>
            <person name="Cohen L."/>
        </authorList>
    </citation>
    <scope>NUCLEOTIDE SEQUENCE</scope>
    <source>
        <strain evidence="2">CCMP1205</strain>
    </source>
</reference>
<name>A0A5B8MD47_9CHLO</name>
<feature type="transmembrane region" description="Helical" evidence="1">
    <location>
        <begin position="108"/>
        <end position="127"/>
    </location>
</feature>
<keyword evidence="1" id="KW-0812">Transmembrane</keyword>
<dbReference type="Proteomes" id="UP000316726">
    <property type="component" value="Chromosome 1"/>
</dbReference>
<organism evidence="4 5">
    <name type="scientific">Chloropicon primus</name>
    <dbReference type="NCBI Taxonomy" id="1764295"/>
    <lineage>
        <taxon>Eukaryota</taxon>
        <taxon>Viridiplantae</taxon>
        <taxon>Chlorophyta</taxon>
        <taxon>Chloropicophyceae</taxon>
        <taxon>Chloropicales</taxon>
        <taxon>Chloropicaceae</taxon>
        <taxon>Chloropicon</taxon>
    </lineage>
</organism>
<proteinExistence type="predicted"/>
<evidence type="ECO:0000256" key="1">
    <source>
        <dbReference type="SAM" id="Phobius"/>
    </source>
</evidence>
<protein>
    <submittedName>
        <fullName evidence="4">Uncharacterized protein</fullName>
    </submittedName>
</protein>
<gene>
    <name evidence="4" type="ORF">A3770_01p06590</name>
    <name evidence="2" type="ORF">CPRI1469_LOCUS7574</name>
    <name evidence="3" type="ORF">CPRI1469_LOCUS7583</name>
</gene>
<evidence type="ECO:0000313" key="5">
    <source>
        <dbReference type="Proteomes" id="UP000316726"/>
    </source>
</evidence>
<sequence length="128" mass="14488">MTTTEAPDHRFVVSRLGTVGRALPAPSLERGDFPPAGPPRGRLKPFTWPRSRLQAIRRRLQAYQRRLKAIPEDRSLRSPKSFQIPKVEDHAVRLQLLGYRVSVDHSTMLAFLACLVYCVLAGARNLLM</sequence>
<keyword evidence="1" id="KW-1133">Transmembrane helix</keyword>
<accession>A0A5B8MD47</accession>
<keyword evidence="5" id="KW-1185">Reference proteome</keyword>
<evidence type="ECO:0000313" key="2">
    <source>
        <dbReference type="EMBL" id="CAD9718708.1"/>
    </source>
</evidence>
<dbReference type="EMBL" id="CP031034">
    <property type="protein sequence ID" value="QDZ18141.1"/>
    <property type="molecule type" value="Genomic_DNA"/>
</dbReference>
<dbReference type="EMBL" id="HBHL01011459">
    <property type="protein sequence ID" value="CAD9718708.1"/>
    <property type="molecule type" value="Transcribed_RNA"/>
</dbReference>